<evidence type="ECO:0000313" key="2">
    <source>
        <dbReference type="EMBL" id="KAJ1209631.1"/>
    </source>
</evidence>
<gene>
    <name evidence="2" type="ORF">NDU88_005005</name>
</gene>
<dbReference type="Proteomes" id="UP001066276">
    <property type="component" value="Chromosome 1_2"/>
</dbReference>
<evidence type="ECO:0000313" key="3">
    <source>
        <dbReference type="Proteomes" id="UP001066276"/>
    </source>
</evidence>
<feature type="domain" description="Myb/SANT-like DNA-binding" evidence="1">
    <location>
        <begin position="111"/>
        <end position="164"/>
    </location>
</feature>
<organism evidence="2 3">
    <name type="scientific">Pleurodeles waltl</name>
    <name type="common">Iberian ribbed newt</name>
    <dbReference type="NCBI Taxonomy" id="8319"/>
    <lineage>
        <taxon>Eukaryota</taxon>
        <taxon>Metazoa</taxon>
        <taxon>Chordata</taxon>
        <taxon>Craniata</taxon>
        <taxon>Vertebrata</taxon>
        <taxon>Euteleostomi</taxon>
        <taxon>Amphibia</taxon>
        <taxon>Batrachia</taxon>
        <taxon>Caudata</taxon>
        <taxon>Salamandroidea</taxon>
        <taxon>Salamandridae</taxon>
        <taxon>Pleurodelinae</taxon>
        <taxon>Pleurodeles</taxon>
    </lineage>
</organism>
<dbReference type="EMBL" id="JANPWB010000002">
    <property type="protein sequence ID" value="KAJ1209631.1"/>
    <property type="molecule type" value="Genomic_DNA"/>
</dbReference>
<sequence>MVRTTADVTAADVTAIFYLFNHSIPDLRQERTYTASAAVTSVWKRQWLVRLGKGPLPSLQRSWRSSWTGSSPSTRYSMVLQTNRVGMWATHLDSAVGNDFSSSPVHIMEVSAHQKKDIWRAIAKDVRTLGVHHRRSTHCRKRWEDIRRWSKKTAEAQLGMASQCGRGARRTMTPLMFRILAVAYPELDGRLRASQQTQGGEYNIIQRT</sequence>
<evidence type="ECO:0000259" key="1">
    <source>
        <dbReference type="Pfam" id="PF13837"/>
    </source>
</evidence>
<dbReference type="Gene3D" id="1.10.10.60">
    <property type="entry name" value="Homeodomain-like"/>
    <property type="match status" value="1"/>
</dbReference>
<reference evidence="2" key="1">
    <citation type="journal article" date="2022" name="bioRxiv">
        <title>Sequencing and chromosome-scale assembly of the giantPleurodeles waltlgenome.</title>
        <authorList>
            <person name="Brown T."/>
            <person name="Elewa A."/>
            <person name="Iarovenko S."/>
            <person name="Subramanian E."/>
            <person name="Araus A.J."/>
            <person name="Petzold A."/>
            <person name="Susuki M."/>
            <person name="Suzuki K.-i.T."/>
            <person name="Hayashi T."/>
            <person name="Toyoda A."/>
            <person name="Oliveira C."/>
            <person name="Osipova E."/>
            <person name="Leigh N.D."/>
            <person name="Simon A."/>
            <person name="Yun M.H."/>
        </authorList>
    </citation>
    <scope>NUCLEOTIDE SEQUENCE</scope>
    <source>
        <strain evidence="2">20211129_DDA</strain>
        <tissue evidence="2">Liver</tissue>
    </source>
</reference>
<dbReference type="AlphaFoldDB" id="A0AAV7W9J1"/>
<accession>A0AAV7W9J1</accession>
<proteinExistence type="predicted"/>
<name>A0AAV7W9J1_PLEWA</name>
<keyword evidence="3" id="KW-1185">Reference proteome</keyword>
<dbReference type="Pfam" id="PF13837">
    <property type="entry name" value="Myb_DNA-bind_4"/>
    <property type="match status" value="1"/>
</dbReference>
<comment type="caution">
    <text evidence="2">The sequence shown here is derived from an EMBL/GenBank/DDBJ whole genome shotgun (WGS) entry which is preliminary data.</text>
</comment>
<protein>
    <recommendedName>
        <fullName evidence="1">Myb/SANT-like DNA-binding domain-containing protein</fullName>
    </recommendedName>
</protein>
<dbReference type="InterPro" id="IPR044822">
    <property type="entry name" value="Myb_DNA-bind_4"/>
</dbReference>